<dbReference type="InterPro" id="IPR043971">
    <property type="entry name" value="FUZ/MON1/HPS1_longin_2"/>
</dbReference>
<feature type="domain" description="FUZ/MON1/HPS1 first Longin" evidence="5">
    <location>
        <begin position="10"/>
        <end position="131"/>
    </location>
</feature>
<dbReference type="InterPro" id="IPR026069">
    <property type="entry name" value="Fuzzy"/>
</dbReference>
<comment type="subcellular location">
    <subcellularLocation>
        <location evidence="1">Cytoplasm</location>
        <location evidence="1">Cytoskeleton</location>
    </subcellularLocation>
</comment>
<evidence type="ECO:0008006" key="10">
    <source>
        <dbReference type="Google" id="ProtNLM"/>
    </source>
</evidence>
<dbReference type="AlphaFoldDB" id="A0A914B6I2"/>
<dbReference type="Pfam" id="PF19037">
    <property type="entry name" value="Fuz_longin_2"/>
    <property type="match status" value="1"/>
</dbReference>
<keyword evidence="3" id="KW-0963">Cytoplasm</keyword>
<dbReference type="OMA" id="LDQYSCS"/>
<evidence type="ECO:0000259" key="5">
    <source>
        <dbReference type="Pfam" id="PF19036"/>
    </source>
</evidence>
<evidence type="ECO:0000259" key="6">
    <source>
        <dbReference type="Pfam" id="PF19037"/>
    </source>
</evidence>
<dbReference type="PANTHER" id="PTHR13559:SF1">
    <property type="entry name" value="PROTEIN FUZZY HOMOLOG"/>
    <property type="match status" value="1"/>
</dbReference>
<protein>
    <recommendedName>
        <fullName evidence="10">Protein fuzzy homolog</fullName>
    </recommendedName>
</protein>
<keyword evidence="9" id="KW-1185">Reference proteome</keyword>
<feature type="domain" description="FUZ/MON1/HPS1 third Longin" evidence="7">
    <location>
        <begin position="292"/>
        <end position="419"/>
    </location>
</feature>
<dbReference type="PANTHER" id="PTHR13559">
    <property type="entry name" value="INTRACELLULAR TRAFFIC PROTEIN-RELATED"/>
    <property type="match status" value="1"/>
</dbReference>
<evidence type="ECO:0000256" key="3">
    <source>
        <dbReference type="ARBA" id="ARBA00022490"/>
    </source>
</evidence>
<evidence type="ECO:0000313" key="9">
    <source>
        <dbReference type="Proteomes" id="UP000887568"/>
    </source>
</evidence>
<dbReference type="GO" id="GO:1905515">
    <property type="term" value="P:non-motile cilium assembly"/>
    <property type="evidence" value="ECO:0007669"/>
    <property type="project" value="TreeGrafter"/>
</dbReference>
<dbReference type="Pfam" id="PF19036">
    <property type="entry name" value="Fuz_longin_1"/>
    <property type="match status" value="1"/>
</dbReference>
<proteinExistence type="inferred from homology"/>
<dbReference type="GO" id="GO:0005856">
    <property type="term" value="C:cytoskeleton"/>
    <property type="evidence" value="ECO:0007669"/>
    <property type="project" value="UniProtKB-SubCell"/>
</dbReference>
<evidence type="ECO:0000313" key="8">
    <source>
        <dbReference type="EnsemblMetazoa" id="XP_038071574.1"/>
    </source>
</evidence>
<organism evidence="8 9">
    <name type="scientific">Patiria miniata</name>
    <name type="common">Bat star</name>
    <name type="synonym">Asterina miniata</name>
    <dbReference type="NCBI Taxonomy" id="46514"/>
    <lineage>
        <taxon>Eukaryota</taxon>
        <taxon>Metazoa</taxon>
        <taxon>Echinodermata</taxon>
        <taxon>Eleutherozoa</taxon>
        <taxon>Asterozoa</taxon>
        <taxon>Asteroidea</taxon>
        <taxon>Valvatacea</taxon>
        <taxon>Valvatida</taxon>
        <taxon>Asterinidae</taxon>
        <taxon>Patiria</taxon>
    </lineage>
</organism>
<dbReference type="OrthoDB" id="74835at2759"/>
<keyword evidence="4" id="KW-0206">Cytoskeleton</keyword>
<reference evidence="8" key="1">
    <citation type="submission" date="2022-11" db="UniProtKB">
        <authorList>
            <consortium name="EnsemblMetazoa"/>
        </authorList>
    </citation>
    <scope>IDENTIFICATION</scope>
</reference>
<evidence type="ECO:0000256" key="4">
    <source>
        <dbReference type="ARBA" id="ARBA00023212"/>
    </source>
</evidence>
<dbReference type="GeneID" id="119740372"/>
<dbReference type="InterPro" id="IPR043972">
    <property type="entry name" value="FUZ/MON1/HPS1_longin_1"/>
</dbReference>
<dbReference type="RefSeq" id="XP_038071574.1">
    <property type="nucleotide sequence ID" value="XM_038215646.1"/>
</dbReference>
<dbReference type="EnsemblMetazoa" id="XM_038215646.1">
    <property type="protein sequence ID" value="XP_038071574.1"/>
    <property type="gene ID" value="LOC119740372"/>
</dbReference>
<feature type="domain" description="FUZ/MON1/HPS1 second Longin" evidence="6">
    <location>
        <begin position="170"/>
        <end position="255"/>
    </location>
</feature>
<dbReference type="InterPro" id="IPR043970">
    <property type="entry name" value="FUZ/MON1/HPS1_longin_3"/>
</dbReference>
<dbReference type="GO" id="GO:0016192">
    <property type="term" value="P:vesicle-mediated transport"/>
    <property type="evidence" value="ECO:0007669"/>
    <property type="project" value="InterPro"/>
</dbReference>
<evidence type="ECO:0000256" key="2">
    <source>
        <dbReference type="ARBA" id="ARBA00008550"/>
    </source>
</evidence>
<dbReference type="Pfam" id="PF19038">
    <property type="entry name" value="Fuz_longin_3"/>
    <property type="match status" value="1"/>
</dbReference>
<dbReference type="CTD" id="80199"/>
<evidence type="ECO:0000259" key="7">
    <source>
        <dbReference type="Pfam" id="PF19038"/>
    </source>
</evidence>
<name>A0A914B6I2_PATMI</name>
<comment type="similarity">
    <text evidence="2">Belongs to the fuzzy family.</text>
</comment>
<sequence length="428" mass="47291">MRMDDTQAVYLVCLTNEGGLPLFTRSKGQSKALAFAEQGMLYGVQMFAQNHDVGLQSTTTEEAKVVWKVFHNSVTLVLIVPDDGCSDVHLNTLLDHIFHTMVMFIGLDTLENIKNVERLRRDLKVCFGVIDFLLVNSEFFGGLCEAVDVLACPENATLQEPLEAFINSADSTFGCLHCNGRLVTATDKWWSLTGQEMTLLAAFINTLPTGTSSDVPIYLPHASPKVPHRLLSISLLPGVIVSVLCLDTPTLADAQATLVEPSWRAYVESLRACQKASLAGQHIPKSLSVDSGILGFLLVNTNQHKCLSSCRLPIQEGSAADRRPLTHSRRRQVLNAFYRNTVGTLFPVCHSPQRTDPSGDTSSTFSHTVKETYMHAKDHKCYAIYSNPYQLFVVCSVAVPNYALRSISVDLLNTLSKDKVFHDRRKSS</sequence>
<dbReference type="Proteomes" id="UP000887568">
    <property type="component" value="Unplaced"/>
</dbReference>
<evidence type="ECO:0000256" key="1">
    <source>
        <dbReference type="ARBA" id="ARBA00004245"/>
    </source>
</evidence>
<accession>A0A914B6I2</accession>